<name>A0A382BQS8_9ZZZZ</name>
<reference evidence="1" key="1">
    <citation type="submission" date="2018-05" db="EMBL/GenBank/DDBJ databases">
        <authorList>
            <person name="Lanie J.A."/>
            <person name="Ng W.-L."/>
            <person name="Kazmierczak K.M."/>
            <person name="Andrzejewski T.M."/>
            <person name="Davidsen T.M."/>
            <person name="Wayne K.J."/>
            <person name="Tettelin H."/>
            <person name="Glass J.I."/>
            <person name="Rusch D."/>
            <person name="Podicherti R."/>
            <person name="Tsui H.-C.T."/>
            <person name="Winkler M.E."/>
        </authorList>
    </citation>
    <scope>NUCLEOTIDE SEQUENCE</scope>
</reference>
<organism evidence="1">
    <name type="scientific">marine metagenome</name>
    <dbReference type="NCBI Taxonomy" id="408172"/>
    <lineage>
        <taxon>unclassified sequences</taxon>
        <taxon>metagenomes</taxon>
        <taxon>ecological metagenomes</taxon>
    </lineage>
</organism>
<evidence type="ECO:0000313" key="1">
    <source>
        <dbReference type="EMBL" id="SVB15762.1"/>
    </source>
</evidence>
<protein>
    <recommendedName>
        <fullName evidence="2">Cyclic nucleotide-binding domain-containing protein</fullName>
    </recommendedName>
</protein>
<proteinExistence type="predicted"/>
<evidence type="ECO:0008006" key="2">
    <source>
        <dbReference type="Google" id="ProtNLM"/>
    </source>
</evidence>
<sequence length="61" mass="7067">MGTKIYNKTPQEILRLINNIPFFESFNLVERKEFAALSNQVVEYSDKTAIVKEGQTEMVDQ</sequence>
<dbReference type="AlphaFoldDB" id="A0A382BQS8"/>
<accession>A0A382BQS8</accession>
<dbReference type="EMBL" id="UINC01030794">
    <property type="protein sequence ID" value="SVB15762.1"/>
    <property type="molecule type" value="Genomic_DNA"/>
</dbReference>
<gene>
    <name evidence="1" type="ORF">METZ01_LOCUS168616</name>
</gene>